<dbReference type="PROSITE" id="PS00062">
    <property type="entry name" value="ALDOKETO_REDUCTASE_2"/>
    <property type="match status" value="1"/>
</dbReference>
<sequence length="317" mass="36416">MVVVPSVKLNDGSEMPVFGLGTYLSKENEGVEALRHAIDIGYRHIDTAFFYQNEKEVGQVIKEKIAAGVVKREDLYIVTKLWNIYHDPAKVEEACKKSLDNLGLDYIDLYLMHFPVGYKFIDDNHLLPKDEAGTLQLSDYDYLDTYKAMEKLVKKGWVKSIGISNFNSEQTDRVLQNCEIKPVTNQVECHPGFNQKKLIEFSKQRDIVITAYSPLARPNPAEKKPAFLFDEKMLAIAEKYKKTPSQIALRYLIDIGTVPIPKSANKKRLEENINIFDFKLTEDEIKVVDSFHTGERINPFNLVKAQNHKYFPFALEF</sequence>
<feature type="site" description="Lowers pKa of active site Tyr" evidence="3">
    <location>
        <position position="80"/>
    </location>
</feature>
<evidence type="ECO:0000256" key="3">
    <source>
        <dbReference type="PIRSR" id="PIRSR000097-3"/>
    </source>
</evidence>
<dbReference type="Proteomes" id="UP000594454">
    <property type="component" value="Chromosome 2"/>
</dbReference>
<dbReference type="Pfam" id="PF00248">
    <property type="entry name" value="Aldo_ket_red"/>
    <property type="match status" value="1"/>
</dbReference>
<dbReference type="InterPro" id="IPR044488">
    <property type="entry name" value="AKR2E"/>
</dbReference>
<dbReference type="InterPro" id="IPR023210">
    <property type="entry name" value="NADP_OxRdtase_dom"/>
</dbReference>
<organism evidence="5 6">
    <name type="scientific">Hermetia illucens</name>
    <name type="common">Black soldier fly</name>
    <dbReference type="NCBI Taxonomy" id="343691"/>
    <lineage>
        <taxon>Eukaryota</taxon>
        <taxon>Metazoa</taxon>
        <taxon>Ecdysozoa</taxon>
        <taxon>Arthropoda</taxon>
        <taxon>Hexapoda</taxon>
        <taxon>Insecta</taxon>
        <taxon>Pterygota</taxon>
        <taxon>Neoptera</taxon>
        <taxon>Endopterygota</taxon>
        <taxon>Diptera</taxon>
        <taxon>Brachycera</taxon>
        <taxon>Stratiomyomorpha</taxon>
        <taxon>Stratiomyidae</taxon>
        <taxon>Hermetiinae</taxon>
        <taxon>Hermetia</taxon>
    </lineage>
</organism>
<evidence type="ECO:0000313" key="6">
    <source>
        <dbReference type="Proteomes" id="UP000594454"/>
    </source>
</evidence>
<dbReference type="InterPro" id="IPR036812">
    <property type="entry name" value="NAD(P)_OxRdtase_dom_sf"/>
</dbReference>
<dbReference type="InterPro" id="IPR018170">
    <property type="entry name" value="Aldo/ket_reductase_CS"/>
</dbReference>
<dbReference type="FunCoup" id="A0A7R8ULV5">
    <property type="interactions" value="393"/>
</dbReference>
<dbReference type="PRINTS" id="PR00069">
    <property type="entry name" value="ALDKETRDTASE"/>
</dbReference>
<reference evidence="5 6" key="1">
    <citation type="submission" date="2020-11" db="EMBL/GenBank/DDBJ databases">
        <authorList>
            <person name="Wallbank WR R."/>
            <person name="Pardo Diaz C."/>
            <person name="Kozak K."/>
            <person name="Martin S."/>
            <person name="Jiggins C."/>
            <person name="Moest M."/>
            <person name="Warren A I."/>
            <person name="Generalovic N T."/>
            <person name="Byers J.R.P. K."/>
            <person name="Montejo-Kovacevich G."/>
            <person name="Yen C E."/>
        </authorList>
    </citation>
    <scope>NUCLEOTIDE SEQUENCE [LARGE SCALE GENOMIC DNA]</scope>
</reference>
<accession>A0A7R8ULV5</accession>
<dbReference type="EMBL" id="LR899010">
    <property type="protein sequence ID" value="CAD7083080.1"/>
    <property type="molecule type" value="Genomic_DNA"/>
</dbReference>
<dbReference type="PANTHER" id="PTHR11732">
    <property type="entry name" value="ALDO/KETO REDUCTASE"/>
    <property type="match status" value="1"/>
</dbReference>
<evidence type="ECO:0000259" key="4">
    <source>
        <dbReference type="Pfam" id="PF00248"/>
    </source>
</evidence>
<dbReference type="FunFam" id="3.20.20.100:FF:000023">
    <property type="entry name" value="aldose reductase"/>
    <property type="match status" value="1"/>
</dbReference>
<dbReference type="SUPFAM" id="SSF51430">
    <property type="entry name" value="NAD(P)-linked oxidoreductase"/>
    <property type="match status" value="1"/>
</dbReference>
<dbReference type="GO" id="GO:0016491">
    <property type="term" value="F:oxidoreductase activity"/>
    <property type="evidence" value="ECO:0007669"/>
    <property type="project" value="InterPro"/>
</dbReference>
<evidence type="ECO:0000256" key="1">
    <source>
        <dbReference type="PIRSR" id="PIRSR000097-1"/>
    </source>
</evidence>
<gene>
    <name evidence="5" type="ORF">HERILL_LOCUS6064</name>
</gene>
<dbReference type="InParanoid" id="A0A7R8ULV5"/>
<feature type="active site" description="Proton donor" evidence="1">
    <location>
        <position position="51"/>
    </location>
</feature>
<feature type="binding site" evidence="2">
    <location>
        <position position="113"/>
    </location>
    <ligand>
        <name>substrate</name>
    </ligand>
</feature>
<dbReference type="InterPro" id="IPR020471">
    <property type="entry name" value="AKR"/>
</dbReference>
<dbReference type="PROSITE" id="PS00798">
    <property type="entry name" value="ALDOKETO_REDUCTASE_1"/>
    <property type="match status" value="1"/>
</dbReference>
<protein>
    <recommendedName>
        <fullName evidence="4">NADP-dependent oxidoreductase domain-containing protein</fullName>
    </recommendedName>
</protein>
<feature type="domain" description="NADP-dependent oxidoreductase" evidence="4">
    <location>
        <begin position="26"/>
        <end position="291"/>
    </location>
</feature>
<evidence type="ECO:0000313" key="5">
    <source>
        <dbReference type="EMBL" id="CAD7083080.1"/>
    </source>
</evidence>
<dbReference type="Gene3D" id="3.20.20.100">
    <property type="entry name" value="NADP-dependent oxidoreductase domain"/>
    <property type="match status" value="1"/>
</dbReference>
<dbReference type="PIRSF" id="PIRSF000097">
    <property type="entry name" value="AKR"/>
    <property type="match status" value="1"/>
</dbReference>
<dbReference type="OrthoDB" id="416253at2759"/>
<name>A0A7R8ULV5_HERIL</name>
<proteinExistence type="predicted"/>
<keyword evidence="6" id="KW-1185">Reference proteome</keyword>
<dbReference type="CDD" id="cd19116">
    <property type="entry name" value="AKR_AKR2E1-5"/>
    <property type="match status" value="1"/>
</dbReference>
<dbReference type="AlphaFoldDB" id="A0A7R8ULV5"/>
<evidence type="ECO:0000256" key="2">
    <source>
        <dbReference type="PIRSR" id="PIRSR000097-2"/>
    </source>
</evidence>
<dbReference type="PROSITE" id="PS00063">
    <property type="entry name" value="ALDOKETO_REDUCTASE_3"/>
    <property type="match status" value="1"/>
</dbReference>